<organism evidence="2 3">
    <name type="scientific">Sphingopyxis indica</name>
    <dbReference type="NCBI Taxonomy" id="436663"/>
    <lineage>
        <taxon>Bacteria</taxon>
        <taxon>Pseudomonadati</taxon>
        <taxon>Pseudomonadota</taxon>
        <taxon>Alphaproteobacteria</taxon>
        <taxon>Sphingomonadales</taxon>
        <taxon>Sphingomonadaceae</taxon>
        <taxon>Sphingopyxis</taxon>
    </lineage>
</organism>
<dbReference type="EMBL" id="FZPA01000001">
    <property type="protein sequence ID" value="SNS31083.1"/>
    <property type="molecule type" value="Genomic_DNA"/>
</dbReference>
<dbReference type="AlphaFoldDB" id="A0A239DH88"/>
<dbReference type="Proteomes" id="UP000198339">
    <property type="component" value="Unassembled WGS sequence"/>
</dbReference>
<accession>A0A239DH88</accession>
<reference evidence="2 3" key="1">
    <citation type="submission" date="2017-06" db="EMBL/GenBank/DDBJ databases">
        <authorList>
            <person name="Kim H.J."/>
            <person name="Triplett B.A."/>
        </authorList>
    </citation>
    <scope>NUCLEOTIDE SEQUENCE [LARGE SCALE GENOMIC DNA]</scope>
    <source>
        <strain evidence="2 3">DS15</strain>
    </source>
</reference>
<evidence type="ECO:0000313" key="3">
    <source>
        <dbReference type="Proteomes" id="UP000198339"/>
    </source>
</evidence>
<feature type="compositionally biased region" description="Gly residues" evidence="1">
    <location>
        <begin position="325"/>
        <end position="338"/>
    </location>
</feature>
<proteinExistence type="predicted"/>
<gene>
    <name evidence="2" type="ORF">SAMN06295955_101241</name>
</gene>
<feature type="compositionally biased region" description="Basic residues" evidence="1">
    <location>
        <begin position="287"/>
        <end position="296"/>
    </location>
</feature>
<feature type="region of interest" description="Disordered" evidence="1">
    <location>
        <begin position="263"/>
        <end position="358"/>
    </location>
</feature>
<feature type="compositionally biased region" description="Basic and acidic residues" evidence="1">
    <location>
        <begin position="274"/>
        <end position="286"/>
    </location>
</feature>
<sequence>MSHRNGNTTHRGTGFWGVRKNCQPLINQTEQLPDWLQRPSDNPDETGTTLSILGFVPTKGWEKILAASIAESFFGAICRGALEVTIEDGPSLSVTTLADVFADASIADAIKDQKEEPETFVNSGHFLRALSSTESVTEDTQNGGLGHCRLHILVGEGLPKRVAVLRDGMLITSQLTGLRRFGEFKEFAAVLECMSEKGNSLLRAMEPPAHDDFEAARLSTMQQQRTARVALRELAEWVREMLKRHAQDPVAEVTEIDELAEFFGDEDQGAGGARDGDENPRGDIKIRARPLPKRKSTTSDPNPGTASDGDLGEGSDGSDGDGGGEGDGTGGGGGGGNNDGDDGDQSPGGGSGGKSSVATTISLRNVRAIVLTPDRRRIAFTPEITGDVRVELEDSGADTNRLLKVTGATLGSVADGRLTVACNAQKRVMLDVDLERPFEGTVRVKANAV</sequence>
<evidence type="ECO:0000256" key="1">
    <source>
        <dbReference type="SAM" id="MobiDB-lite"/>
    </source>
</evidence>
<dbReference type="RefSeq" id="WP_170935392.1">
    <property type="nucleotide sequence ID" value="NZ_FZPA01000001.1"/>
</dbReference>
<keyword evidence="3" id="KW-1185">Reference proteome</keyword>
<evidence type="ECO:0000313" key="2">
    <source>
        <dbReference type="EMBL" id="SNS31083.1"/>
    </source>
</evidence>
<name>A0A239DH88_9SPHN</name>
<protein>
    <submittedName>
        <fullName evidence="2">Uncharacterized protein</fullName>
    </submittedName>
</protein>
<feature type="compositionally biased region" description="Acidic residues" evidence="1">
    <location>
        <begin position="310"/>
        <end position="324"/>
    </location>
</feature>